<name>A0A0G0X4Y5_9BACT</name>
<sequence length="258" mass="29702">MKKHQRIWGRKVLKVLETYDCNRELFLFGVTGDFDDLGVFVSRYGRPLAENLVDIYNRLIGAFMYRFIKKHSKVIPAFCMIPSGEEIFATGVATNRLVVNDFFLLLGDEVNNFIKENAPLADEDVTVSFGYKIFSSDMIGTATSRLVELVRTRRVQEASLAYLELMLVMRRELAYELDRAKFNFLNASDLNLITFFRNVVYAKLQNYKKETREALITLADRLNHDAGLRERLQTMALNLEYGITDEGAQLINELLAEK</sequence>
<evidence type="ECO:0008006" key="3">
    <source>
        <dbReference type="Google" id="ProtNLM"/>
    </source>
</evidence>
<dbReference type="Proteomes" id="UP000034371">
    <property type="component" value="Unassembled WGS sequence"/>
</dbReference>
<accession>A0A0G0X4Y5</accession>
<gene>
    <name evidence="1" type="ORF">UU78_C0067G0004</name>
</gene>
<proteinExistence type="predicted"/>
<protein>
    <recommendedName>
        <fullName evidence="3">GGDEF domain-containing protein</fullName>
    </recommendedName>
</protein>
<evidence type="ECO:0000313" key="2">
    <source>
        <dbReference type="Proteomes" id="UP000034371"/>
    </source>
</evidence>
<dbReference type="AlphaFoldDB" id="A0A0G0X4Y5"/>
<evidence type="ECO:0000313" key="1">
    <source>
        <dbReference type="EMBL" id="KKS20114.1"/>
    </source>
</evidence>
<reference evidence="1 2" key="1">
    <citation type="journal article" date="2015" name="Nature">
        <title>rRNA introns, odd ribosomes, and small enigmatic genomes across a large radiation of phyla.</title>
        <authorList>
            <person name="Brown C.T."/>
            <person name="Hug L.A."/>
            <person name="Thomas B.C."/>
            <person name="Sharon I."/>
            <person name="Castelle C.J."/>
            <person name="Singh A."/>
            <person name="Wilkins M.J."/>
            <person name="Williams K.H."/>
            <person name="Banfield J.F."/>
        </authorList>
    </citation>
    <scope>NUCLEOTIDE SEQUENCE [LARGE SCALE GENOMIC DNA]</scope>
</reference>
<dbReference type="EMBL" id="LCBY01000067">
    <property type="protein sequence ID" value="KKS20114.1"/>
    <property type="molecule type" value="Genomic_DNA"/>
</dbReference>
<organism evidence="1 2">
    <name type="scientific">Candidatus Roizmanbacteria bacterium GW2011_GWC2_41_7</name>
    <dbReference type="NCBI Taxonomy" id="1618487"/>
    <lineage>
        <taxon>Bacteria</taxon>
        <taxon>Candidatus Roizmaniibacteriota</taxon>
    </lineage>
</organism>
<comment type="caution">
    <text evidence="1">The sequence shown here is derived from an EMBL/GenBank/DDBJ whole genome shotgun (WGS) entry which is preliminary data.</text>
</comment>